<proteinExistence type="predicted"/>
<dbReference type="Proteomes" id="UP000281553">
    <property type="component" value="Unassembled WGS sequence"/>
</dbReference>
<dbReference type="EMBL" id="UYRU01061207">
    <property type="protein sequence ID" value="VDN15037.1"/>
    <property type="molecule type" value="Genomic_DNA"/>
</dbReference>
<dbReference type="Pfam" id="PF09495">
    <property type="entry name" value="DUF2462"/>
    <property type="match status" value="1"/>
</dbReference>
<sequence length="81" mass="8879">MKVKTVGAQLAKHKQSGGSIKKKNKHQVKKGARVVKAKSKAQDANLTAMKKNLEKMIKSKVETEVAAKVAHTEPLSLKFIK</sequence>
<protein>
    <submittedName>
        <fullName evidence="2">Uncharacterized protein</fullName>
    </submittedName>
</protein>
<dbReference type="OrthoDB" id="6262908at2759"/>
<accession>A0A3P7LTN4</accession>
<evidence type="ECO:0000313" key="3">
    <source>
        <dbReference type="Proteomes" id="UP000281553"/>
    </source>
</evidence>
<name>A0A3P7LTN4_DIBLA</name>
<dbReference type="AlphaFoldDB" id="A0A3P7LTN4"/>
<gene>
    <name evidence="2" type="ORF">DILT_LOCUS10868</name>
</gene>
<feature type="region of interest" description="Disordered" evidence="1">
    <location>
        <begin position="1"/>
        <end position="40"/>
    </location>
</feature>
<keyword evidence="3" id="KW-1185">Reference proteome</keyword>
<organism evidence="2 3">
    <name type="scientific">Dibothriocephalus latus</name>
    <name type="common">Fish tapeworm</name>
    <name type="synonym">Diphyllobothrium latum</name>
    <dbReference type="NCBI Taxonomy" id="60516"/>
    <lineage>
        <taxon>Eukaryota</taxon>
        <taxon>Metazoa</taxon>
        <taxon>Spiralia</taxon>
        <taxon>Lophotrochozoa</taxon>
        <taxon>Platyhelminthes</taxon>
        <taxon>Cestoda</taxon>
        <taxon>Eucestoda</taxon>
        <taxon>Diphyllobothriidea</taxon>
        <taxon>Diphyllobothriidae</taxon>
        <taxon>Dibothriocephalus</taxon>
    </lineage>
</organism>
<evidence type="ECO:0000313" key="2">
    <source>
        <dbReference type="EMBL" id="VDN15037.1"/>
    </source>
</evidence>
<evidence type="ECO:0000256" key="1">
    <source>
        <dbReference type="SAM" id="MobiDB-lite"/>
    </source>
</evidence>
<dbReference type="InterPro" id="IPR019034">
    <property type="entry name" value="UPF0390"/>
</dbReference>
<feature type="compositionally biased region" description="Basic residues" evidence="1">
    <location>
        <begin position="11"/>
        <end position="39"/>
    </location>
</feature>
<reference evidence="2 3" key="1">
    <citation type="submission" date="2018-11" db="EMBL/GenBank/DDBJ databases">
        <authorList>
            <consortium name="Pathogen Informatics"/>
        </authorList>
    </citation>
    <scope>NUCLEOTIDE SEQUENCE [LARGE SCALE GENOMIC DNA]</scope>
</reference>